<gene>
    <name evidence="1" type="ORF">Q760_05835</name>
</gene>
<dbReference type="STRING" id="1408250.Q760_05835"/>
<name>A0A0A0B3Q9_9CELL</name>
<dbReference type="EMBL" id="AXNT01000158">
    <property type="protein sequence ID" value="KGM00832.1"/>
    <property type="molecule type" value="Genomic_DNA"/>
</dbReference>
<comment type="caution">
    <text evidence="1">The sequence shown here is derived from an EMBL/GenBank/DDBJ whole genome shotgun (WGS) entry which is preliminary data.</text>
</comment>
<organism evidence="1 2">
    <name type="scientific">Cellulomonas cellasea DSM 20118</name>
    <dbReference type="NCBI Taxonomy" id="1408250"/>
    <lineage>
        <taxon>Bacteria</taxon>
        <taxon>Bacillati</taxon>
        <taxon>Actinomycetota</taxon>
        <taxon>Actinomycetes</taxon>
        <taxon>Micrococcales</taxon>
        <taxon>Cellulomonadaceae</taxon>
        <taxon>Cellulomonas</taxon>
    </lineage>
</organism>
<evidence type="ECO:0000313" key="2">
    <source>
        <dbReference type="Proteomes" id="UP000029833"/>
    </source>
</evidence>
<proteinExistence type="predicted"/>
<dbReference type="OrthoDB" id="286090at2"/>
<keyword evidence="2" id="KW-1185">Reference proteome</keyword>
<dbReference type="RefSeq" id="WP_052104438.1">
    <property type="nucleotide sequence ID" value="NZ_AXNT01000158.1"/>
</dbReference>
<dbReference type="Proteomes" id="UP000029833">
    <property type="component" value="Unassembled WGS sequence"/>
</dbReference>
<protein>
    <submittedName>
        <fullName evidence="1">Uncharacterized protein</fullName>
    </submittedName>
</protein>
<reference evidence="1 2" key="1">
    <citation type="submission" date="2013-10" db="EMBL/GenBank/DDBJ databases">
        <authorList>
            <person name="Wang G."/>
            <person name="Zhuang W."/>
        </authorList>
    </citation>
    <scope>NUCLEOTIDE SEQUENCE [LARGE SCALE GENOMIC DNA]</scope>
    <source>
        <strain evidence="1 2">DSM 20118</strain>
    </source>
</reference>
<accession>A0A0A0B3Q9</accession>
<dbReference type="AlphaFoldDB" id="A0A0A0B3Q9"/>
<sequence length="312" mass="34413">MQLPYTYRVTQYDPRDWDAAGRYSGDAAWTSDEGPVEAAHVEAVAWFLDELGVTHLEVRDPMSEGLDPDETPLPADHPLARLFGPRLEGYHDGALVDVAGAQVLVRVMLRRAGAWCRLEAAGAFVHVWYESVYLGAGSPCPRSLTRALAAGLDCEEVAQSPNDPAPTDVSPWEDRRAVDPAFWAEVDALLEAYGAVMVEEWGPWPRWHRLTAEQPRVTLRPRAHVFVWPDLPDGVGAVLASPPAPERVESLVWVAADGRARQRWVEGDAPPDLRTLLAGATRAAWRGRTNDPPLLEAWLPDADGVIRTRLDS</sequence>
<evidence type="ECO:0000313" key="1">
    <source>
        <dbReference type="EMBL" id="KGM00832.1"/>
    </source>
</evidence>